<comment type="caution">
    <text evidence="1">The sequence shown here is derived from an EMBL/GenBank/DDBJ whole genome shotgun (WGS) entry which is preliminary data.</text>
</comment>
<protein>
    <recommendedName>
        <fullName evidence="3">RNase H type-1 domain-containing protein</fullName>
    </recommendedName>
</protein>
<evidence type="ECO:0000313" key="1">
    <source>
        <dbReference type="EMBL" id="KAK5847209.1"/>
    </source>
</evidence>
<keyword evidence="2" id="KW-1185">Reference proteome</keyword>
<gene>
    <name evidence="1" type="ORF">PVK06_003513</name>
</gene>
<dbReference type="Proteomes" id="UP001358586">
    <property type="component" value="Chromosome 1"/>
</dbReference>
<evidence type="ECO:0008006" key="3">
    <source>
        <dbReference type="Google" id="ProtNLM"/>
    </source>
</evidence>
<organism evidence="1 2">
    <name type="scientific">Gossypium arboreum</name>
    <name type="common">Tree cotton</name>
    <name type="synonym">Gossypium nanking</name>
    <dbReference type="NCBI Taxonomy" id="29729"/>
    <lineage>
        <taxon>Eukaryota</taxon>
        <taxon>Viridiplantae</taxon>
        <taxon>Streptophyta</taxon>
        <taxon>Embryophyta</taxon>
        <taxon>Tracheophyta</taxon>
        <taxon>Spermatophyta</taxon>
        <taxon>Magnoliopsida</taxon>
        <taxon>eudicotyledons</taxon>
        <taxon>Gunneridae</taxon>
        <taxon>Pentapetalae</taxon>
        <taxon>rosids</taxon>
        <taxon>malvids</taxon>
        <taxon>Malvales</taxon>
        <taxon>Malvaceae</taxon>
        <taxon>Malvoideae</taxon>
        <taxon>Gossypium</taxon>
    </lineage>
</organism>
<proteinExistence type="predicted"/>
<accession>A0ABR0R6N4</accession>
<reference evidence="1 2" key="1">
    <citation type="submission" date="2023-03" db="EMBL/GenBank/DDBJ databases">
        <title>WGS of Gossypium arboreum.</title>
        <authorList>
            <person name="Yu D."/>
        </authorList>
    </citation>
    <scope>NUCLEOTIDE SEQUENCE [LARGE SCALE GENOMIC DNA]</scope>
    <source>
        <tissue evidence="1">Leaf</tissue>
    </source>
</reference>
<name>A0ABR0R6N4_GOSAR</name>
<sequence length="99" mass="11683">MTLEKDEVFRIEARSMLEGLGLAWDKELRAIYKLLLRNWKVRMMLRRNWKVRICHTFRAHNESANFMAKHATIGFTSIKVFSIPPQVVQGLIQKDILNL</sequence>
<dbReference type="EMBL" id="JARKNE010000001">
    <property type="protein sequence ID" value="KAK5847209.1"/>
    <property type="molecule type" value="Genomic_DNA"/>
</dbReference>
<evidence type="ECO:0000313" key="2">
    <source>
        <dbReference type="Proteomes" id="UP001358586"/>
    </source>
</evidence>